<gene>
    <name evidence="3" type="ORF">EVC62_05265</name>
</gene>
<evidence type="ECO:0000256" key="2">
    <source>
        <dbReference type="HAMAP-Rule" id="MF_00460"/>
    </source>
</evidence>
<dbReference type="Gene3D" id="3.10.20.280">
    <property type="entry name" value="RnfH-like"/>
    <property type="match status" value="1"/>
</dbReference>
<evidence type="ECO:0000256" key="1">
    <source>
        <dbReference type="ARBA" id="ARBA00010645"/>
    </source>
</evidence>
<dbReference type="PANTHER" id="PTHR37483:SF1">
    <property type="entry name" value="UPF0125 PROTEIN RATB"/>
    <property type="match status" value="1"/>
</dbReference>
<accession>A0ABY8FDR0</accession>
<dbReference type="InterPro" id="IPR016155">
    <property type="entry name" value="Mopterin_synth/thiamin_S_b"/>
</dbReference>
<evidence type="ECO:0000313" key="3">
    <source>
        <dbReference type="EMBL" id="WFF40955.1"/>
    </source>
</evidence>
<proteinExistence type="inferred from homology"/>
<dbReference type="Pfam" id="PF03658">
    <property type="entry name" value="Ub-RnfH"/>
    <property type="match status" value="1"/>
</dbReference>
<evidence type="ECO:0000313" key="4">
    <source>
        <dbReference type="Proteomes" id="UP001321526"/>
    </source>
</evidence>
<sequence>MPFAVDAPEVSGSESSDAPACTWVEVAYATPECQRIVTLVWAPGLTARAAVIRANLTAHFAELDDAWLASAPLGIFGERLEAPEQRELLPGERVEVYRPLQLDPKQARRERAARRPPR</sequence>
<dbReference type="PANTHER" id="PTHR37483">
    <property type="entry name" value="UPF0125 PROTEIN RATB"/>
    <property type="match status" value="1"/>
</dbReference>
<dbReference type="InterPro" id="IPR005346">
    <property type="entry name" value="RnfH"/>
</dbReference>
<keyword evidence="4" id="KW-1185">Reference proteome</keyword>
<reference evidence="3 4" key="1">
    <citation type="submission" date="2019-01" db="EMBL/GenBank/DDBJ databases">
        <title>Genome sequence of Salinicola endophyticus REST5.</title>
        <authorList>
            <person name="Nascimento F.X."/>
        </authorList>
    </citation>
    <scope>NUCLEOTIDE SEQUENCE [LARGE SCALE GENOMIC DNA]</scope>
    <source>
        <strain evidence="3 4">REST5</strain>
    </source>
</reference>
<dbReference type="EMBL" id="CP035631">
    <property type="protein sequence ID" value="WFF40955.1"/>
    <property type="molecule type" value="Genomic_DNA"/>
</dbReference>
<name>A0ABY8FDR0_9GAMM</name>
<dbReference type="Proteomes" id="UP001321526">
    <property type="component" value="Chromosome"/>
</dbReference>
<dbReference type="HAMAP" id="MF_00460">
    <property type="entry name" value="UPF0125_RnfH"/>
    <property type="match status" value="1"/>
</dbReference>
<comment type="similarity">
    <text evidence="1 2">Belongs to the UPF0125 (RnfH) family.</text>
</comment>
<protein>
    <recommendedName>
        <fullName evidence="2">UPF0125 protein EVC62_05265</fullName>
    </recommendedName>
</protein>
<dbReference type="RefSeq" id="WP_282235883.1">
    <property type="nucleotide sequence ID" value="NZ_CP035631.1"/>
</dbReference>
<dbReference type="InterPro" id="IPR037021">
    <property type="entry name" value="RnfH_sf"/>
</dbReference>
<organism evidence="3 4">
    <name type="scientific">Salinicola endophyticus</name>
    <dbReference type="NCBI Taxonomy" id="1949083"/>
    <lineage>
        <taxon>Bacteria</taxon>
        <taxon>Pseudomonadati</taxon>
        <taxon>Pseudomonadota</taxon>
        <taxon>Gammaproteobacteria</taxon>
        <taxon>Oceanospirillales</taxon>
        <taxon>Halomonadaceae</taxon>
        <taxon>Salinicola</taxon>
    </lineage>
</organism>
<dbReference type="SUPFAM" id="SSF54285">
    <property type="entry name" value="MoaD/ThiS"/>
    <property type="match status" value="1"/>
</dbReference>